<evidence type="ECO:0000313" key="1">
    <source>
        <dbReference type="EMBL" id="STL71617.1"/>
    </source>
</evidence>
<evidence type="ECO:0000313" key="2">
    <source>
        <dbReference type="Proteomes" id="UP000254255"/>
    </source>
</evidence>
<reference evidence="1 2" key="1">
    <citation type="submission" date="2018-06" db="EMBL/GenBank/DDBJ databases">
        <authorList>
            <consortium name="Pathogen Informatics"/>
            <person name="Doyle S."/>
        </authorList>
    </citation>
    <scope>NUCLEOTIDE SEQUENCE [LARGE SCALE GENOMIC DNA]</scope>
    <source>
        <strain evidence="1 2">NCTC13148</strain>
    </source>
</reference>
<dbReference type="RefSeq" id="WP_081178096.1">
    <property type="nucleotide sequence ID" value="NZ_CAJSJF010000015.1"/>
</dbReference>
<accession>A0A377BM38</accession>
<dbReference type="Proteomes" id="UP000254255">
    <property type="component" value="Unassembled WGS sequence"/>
</dbReference>
<organism evidence="1 2">
    <name type="scientific">Escherichia coli</name>
    <dbReference type="NCBI Taxonomy" id="562"/>
    <lineage>
        <taxon>Bacteria</taxon>
        <taxon>Pseudomonadati</taxon>
        <taxon>Pseudomonadota</taxon>
        <taxon>Gammaproteobacteria</taxon>
        <taxon>Enterobacterales</taxon>
        <taxon>Enterobacteriaceae</taxon>
        <taxon>Escherichia</taxon>
    </lineage>
</organism>
<sequence>MGFPSPAADYVSATLTADNICGLTSNSLVIQTSEGLAVVDRGLMVRQGDILLTTMEGRSYFGKILGQAFITHDGDAIEGESLDELQVIGVVTHFVTDTRNRLDDDCPVI</sequence>
<dbReference type="AlphaFoldDB" id="A0A377BM38"/>
<name>A0A377BM38_ECOLX</name>
<proteinExistence type="predicted"/>
<protein>
    <submittedName>
        <fullName evidence="1">DNA repair protein</fullName>
    </submittedName>
</protein>
<gene>
    <name evidence="1" type="ORF">NCTC13148_01372</name>
</gene>
<dbReference type="EMBL" id="UGET01000004">
    <property type="protein sequence ID" value="STL71617.1"/>
    <property type="molecule type" value="Genomic_DNA"/>
</dbReference>